<proteinExistence type="inferred from homology"/>
<dbReference type="Pfam" id="PF02576">
    <property type="entry name" value="RimP_N"/>
    <property type="match status" value="1"/>
</dbReference>
<evidence type="ECO:0000259" key="4">
    <source>
        <dbReference type="Pfam" id="PF02576"/>
    </source>
</evidence>
<feature type="domain" description="Ribosome maturation factor RimP C-terminal" evidence="5">
    <location>
        <begin position="88"/>
        <end position="153"/>
    </location>
</feature>
<dbReference type="InterPro" id="IPR028998">
    <property type="entry name" value="RimP_C"/>
</dbReference>
<protein>
    <recommendedName>
        <fullName evidence="3">Ribosome maturation factor RimP</fullName>
    </recommendedName>
</protein>
<dbReference type="CDD" id="cd01734">
    <property type="entry name" value="YlxS_C"/>
    <property type="match status" value="1"/>
</dbReference>
<accession>A0ABN8VVW1</accession>
<dbReference type="Gene3D" id="2.30.30.180">
    <property type="entry name" value="Ribosome maturation factor RimP, C-terminal domain"/>
    <property type="match status" value="1"/>
</dbReference>
<dbReference type="InterPro" id="IPR035956">
    <property type="entry name" value="RimP_N_sf"/>
</dbReference>
<keyword evidence="2 3" id="KW-0690">Ribosome biogenesis</keyword>
<dbReference type="InterPro" id="IPR036847">
    <property type="entry name" value="RimP_C_sf"/>
</dbReference>
<keyword evidence="7" id="KW-1185">Reference proteome</keyword>
<feature type="domain" description="Ribosome maturation factor RimP N-terminal" evidence="4">
    <location>
        <begin position="13"/>
        <end position="85"/>
    </location>
</feature>
<comment type="subcellular location">
    <subcellularLocation>
        <location evidence="3">Cytoplasm</location>
    </subcellularLocation>
</comment>
<dbReference type="InterPro" id="IPR028989">
    <property type="entry name" value="RimP_N"/>
</dbReference>
<comment type="similarity">
    <text evidence="3">Belongs to the RimP family.</text>
</comment>
<organism evidence="6 7">
    <name type="scientific">Nitrospina watsonii</name>
    <dbReference type="NCBI Taxonomy" id="1323948"/>
    <lineage>
        <taxon>Bacteria</taxon>
        <taxon>Pseudomonadati</taxon>
        <taxon>Nitrospinota/Tectimicrobiota group</taxon>
        <taxon>Nitrospinota</taxon>
        <taxon>Nitrospinia</taxon>
        <taxon>Nitrospinales</taxon>
        <taxon>Nitrospinaceae</taxon>
        <taxon>Nitrospina</taxon>
    </lineage>
</organism>
<evidence type="ECO:0000313" key="6">
    <source>
        <dbReference type="EMBL" id="CAI2717925.1"/>
    </source>
</evidence>
<dbReference type="PANTHER" id="PTHR33867:SF1">
    <property type="entry name" value="RIBOSOME MATURATION FACTOR RIMP"/>
    <property type="match status" value="1"/>
</dbReference>
<comment type="function">
    <text evidence="3">Required for maturation of 30S ribosomal subunits.</text>
</comment>
<evidence type="ECO:0000256" key="2">
    <source>
        <dbReference type="ARBA" id="ARBA00022517"/>
    </source>
</evidence>
<dbReference type="Gene3D" id="3.30.300.70">
    <property type="entry name" value="RimP-like superfamily, N-terminal"/>
    <property type="match status" value="1"/>
</dbReference>
<dbReference type="EMBL" id="OX336137">
    <property type="protein sequence ID" value="CAI2717925.1"/>
    <property type="molecule type" value="Genomic_DNA"/>
</dbReference>
<evidence type="ECO:0000256" key="1">
    <source>
        <dbReference type="ARBA" id="ARBA00022490"/>
    </source>
</evidence>
<dbReference type="Proteomes" id="UP001157733">
    <property type="component" value="Chromosome"/>
</dbReference>
<reference evidence="6 7" key="1">
    <citation type="submission" date="2022-09" db="EMBL/GenBank/DDBJ databases">
        <authorList>
            <person name="Kop L."/>
        </authorList>
    </citation>
    <scope>NUCLEOTIDE SEQUENCE [LARGE SCALE GENOMIC DNA]</scope>
    <source>
        <strain evidence="6 7">347</strain>
    </source>
</reference>
<dbReference type="HAMAP" id="MF_01077">
    <property type="entry name" value="RimP"/>
    <property type="match status" value="1"/>
</dbReference>
<gene>
    <name evidence="3 6" type="primary">rimP</name>
    <name evidence="6" type="ORF">NSPWAT_1066</name>
</gene>
<evidence type="ECO:0000259" key="5">
    <source>
        <dbReference type="Pfam" id="PF17384"/>
    </source>
</evidence>
<evidence type="ECO:0000256" key="3">
    <source>
        <dbReference type="HAMAP-Rule" id="MF_01077"/>
    </source>
</evidence>
<dbReference type="SUPFAM" id="SSF75420">
    <property type="entry name" value="YhbC-like, N-terminal domain"/>
    <property type="match status" value="1"/>
</dbReference>
<name>A0ABN8VVW1_9BACT</name>
<dbReference type="InterPro" id="IPR003728">
    <property type="entry name" value="Ribosome_maturation_RimP"/>
</dbReference>
<dbReference type="SUPFAM" id="SSF74942">
    <property type="entry name" value="YhbC-like, C-terminal domain"/>
    <property type="match status" value="1"/>
</dbReference>
<dbReference type="Pfam" id="PF17384">
    <property type="entry name" value="DUF150_C"/>
    <property type="match status" value="1"/>
</dbReference>
<evidence type="ECO:0000313" key="7">
    <source>
        <dbReference type="Proteomes" id="UP001157733"/>
    </source>
</evidence>
<keyword evidence="1 3" id="KW-0963">Cytoplasm</keyword>
<dbReference type="PANTHER" id="PTHR33867">
    <property type="entry name" value="RIBOSOME MATURATION FACTOR RIMP"/>
    <property type="match status" value="1"/>
</dbReference>
<sequence>MAKGSIPQSVEALVEPVIQAQGLELVDVEYKREGPNWVLRIYIDKAGGVGVEDCKQVSHMVEDMIEVDDLVRTHYILEVSSPGLDRPLKKEKDFLRYLGKKVQITTFAPIGDRRNFKGILKNFEDGAVHLDAQGQAFAIPLSNIASARLEIEFKL</sequence>